<accession>A0A5B7I8L0</accession>
<keyword evidence="2" id="KW-1185">Reference proteome</keyword>
<protein>
    <submittedName>
        <fullName evidence="1">Uncharacterized protein</fullName>
    </submittedName>
</protein>
<gene>
    <name evidence="1" type="ORF">E2C01_072713</name>
</gene>
<dbReference type="Proteomes" id="UP000324222">
    <property type="component" value="Unassembled WGS sequence"/>
</dbReference>
<reference evidence="1 2" key="1">
    <citation type="submission" date="2019-05" db="EMBL/GenBank/DDBJ databases">
        <title>Another draft genome of Portunus trituberculatus and its Hox gene families provides insights of decapod evolution.</title>
        <authorList>
            <person name="Jeong J.-H."/>
            <person name="Song I."/>
            <person name="Kim S."/>
            <person name="Choi T."/>
            <person name="Kim D."/>
            <person name="Ryu S."/>
            <person name="Kim W."/>
        </authorList>
    </citation>
    <scope>NUCLEOTIDE SEQUENCE [LARGE SCALE GENOMIC DNA]</scope>
    <source>
        <tissue evidence="1">Muscle</tissue>
    </source>
</reference>
<dbReference type="AlphaFoldDB" id="A0A5B7I8L0"/>
<organism evidence="1 2">
    <name type="scientific">Portunus trituberculatus</name>
    <name type="common">Swimming crab</name>
    <name type="synonym">Neptunus trituberculatus</name>
    <dbReference type="NCBI Taxonomy" id="210409"/>
    <lineage>
        <taxon>Eukaryota</taxon>
        <taxon>Metazoa</taxon>
        <taxon>Ecdysozoa</taxon>
        <taxon>Arthropoda</taxon>
        <taxon>Crustacea</taxon>
        <taxon>Multicrustacea</taxon>
        <taxon>Malacostraca</taxon>
        <taxon>Eumalacostraca</taxon>
        <taxon>Eucarida</taxon>
        <taxon>Decapoda</taxon>
        <taxon>Pleocyemata</taxon>
        <taxon>Brachyura</taxon>
        <taxon>Eubrachyura</taxon>
        <taxon>Portunoidea</taxon>
        <taxon>Portunidae</taxon>
        <taxon>Portuninae</taxon>
        <taxon>Portunus</taxon>
    </lineage>
</organism>
<evidence type="ECO:0000313" key="2">
    <source>
        <dbReference type="Proteomes" id="UP000324222"/>
    </source>
</evidence>
<evidence type="ECO:0000313" key="1">
    <source>
        <dbReference type="EMBL" id="MPC78229.1"/>
    </source>
</evidence>
<proteinExistence type="predicted"/>
<name>A0A5B7I8L0_PORTR</name>
<sequence length="16" mass="1937">MTLWFLLMPSLLVYPL</sequence>
<dbReference type="EMBL" id="VSRR010047917">
    <property type="protein sequence ID" value="MPC78229.1"/>
    <property type="molecule type" value="Genomic_DNA"/>
</dbReference>
<comment type="caution">
    <text evidence="1">The sequence shown here is derived from an EMBL/GenBank/DDBJ whole genome shotgun (WGS) entry which is preliminary data.</text>
</comment>